<dbReference type="InterPro" id="IPR022043">
    <property type="entry name" value="CAF1A_DD"/>
</dbReference>
<comment type="subcellular location">
    <subcellularLocation>
        <location evidence="1">Nucleus</location>
    </subcellularLocation>
</comment>
<dbReference type="EMBL" id="AACS02000002">
    <property type="protein sequence ID" value="EAU88053.1"/>
    <property type="molecule type" value="Genomic_DNA"/>
</dbReference>
<keyword evidence="4" id="KW-0539">Nucleus</keyword>
<dbReference type="OMA" id="KGPCWES"/>
<dbReference type="PANTHER" id="PTHR15272:SF0">
    <property type="entry name" value="CHROMATIN ASSEMBLY FACTOR 1 SUBUNIT A"/>
    <property type="match status" value="1"/>
</dbReference>
<dbReference type="STRING" id="240176.A8NHH5"/>
<sequence>MSGADSSKALPESSTASEKKPAIIELKNGKVVCKQKPISFEKQSETLQEIVKFREMLEERIEGEKPPLGEVSDEHKPVIVKLAHESDKGLTALAKHIRQELLPVQDEDDEDKAKKANDSLPQAVVEAAINSLLDRNNYGLDAPSGSKLPASLTVWRWEVKDQYKDWLPKSARERAETRLEERKQAKQALIAVYDALPQSEKDSMFSTKGGDASKKMKDSNKAPASTPDPGEKDEIIVIDSAKKKGKKKATEAENEVTEVPQPAKPKKPVDPEKAAKEKERLEKKAAKLEKEQKARDAQNKSRSIMANFFGKAKPAASSSASPSKSANASTSQSEFDRVFKPFVLKKDSVLAPQNWFLENKKRRQKAQVVCDDTEVIVIDDEESVSGDVEMLDGPELTANELSKLSNKERLDSILSSMPPSLDPRRLPRRRLPSGYKVYHPTSVRDILSQLSEAEVAGDDTLVRVLLAKLQDRKLFPVKAFIFHEDARPGYFGTWTRNSKVIGPRRPLARDLLTFDYGYDSGEEWEEEPVGDDVADDDEDDNETEDHDSDADSWLVDDHEEVEVDLRDLDSYEVPDLFDLPAPVPIAKRKSEDGERKMSKKRKVVVPLVPFAKGPCWEEKVGQCSYEPFNQYRIQLFNDTPFPIDPFTFESTCVEDFREYKATLQKQANPGTTQDGFVVPSLPARLNGTDPIAANGQGPAATTTSSSTPTPASSTNTLQPKKPLKTPFPDAHLPHLVNKIMQLDTGSFNLLVELIYEDLKGNKVTKAAIEAKIREVGEKVKKKWVVKAGWMGLVSTNGTNASAASGTEISVSS</sequence>
<proteinExistence type="predicted"/>
<dbReference type="Pfam" id="PF12253">
    <property type="entry name" value="CAF1A_dimeriz"/>
    <property type="match status" value="1"/>
</dbReference>
<name>A8NHH5_COPC7</name>
<dbReference type="GO" id="GO:0033186">
    <property type="term" value="C:CAF-1 complex"/>
    <property type="evidence" value="ECO:0007669"/>
    <property type="project" value="TreeGrafter"/>
</dbReference>
<feature type="compositionally biased region" description="Acidic residues" evidence="5">
    <location>
        <begin position="522"/>
        <end position="550"/>
    </location>
</feature>
<dbReference type="InParanoid" id="A8NHH5"/>
<evidence type="ECO:0000313" key="7">
    <source>
        <dbReference type="EMBL" id="EAU88053.1"/>
    </source>
</evidence>
<evidence type="ECO:0000256" key="3">
    <source>
        <dbReference type="ARBA" id="ARBA00023204"/>
    </source>
</evidence>
<dbReference type="RefSeq" id="XP_001833761.1">
    <property type="nucleotide sequence ID" value="XM_001833709.1"/>
</dbReference>
<dbReference type="GO" id="GO:0005634">
    <property type="term" value="C:nucleus"/>
    <property type="evidence" value="ECO:0007669"/>
    <property type="project" value="UniProtKB-SubCell"/>
</dbReference>
<feature type="compositionally biased region" description="Low complexity" evidence="5">
    <location>
        <begin position="311"/>
        <end position="332"/>
    </location>
</feature>
<dbReference type="OrthoDB" id="440676at2759"/>
<protein>
    <submittedName>
        <fullName evidence="7">CoCAF-1</fullName>
    </submittedName>
</protein>
<dbReference type="KEGG" id="cci:CC1G_10826"/>
<dbReference type="GO" id="GO:0006281">
    <property type="term" value="P:DNA repair"/>
    <property type="evidence" value="ECO:0007669"/>
    <property type="project" value="UniProtKB-KW"/>
</dbReference>
<evidence type="ECO:0000256" key="4">
    <source>
        <dbReference type="ARBA" id="ARBA00023242"/>
    </source>
</evidence>
<keyword evidence="8" id="KW-1185">Reference proteome</keyword>
<feature type="compositionally biased region" description="Low complexity" evidence="5">
    <location>
        <begin position="698"/>
        <end position="714"/>
    </location>
</feature>
<gene>
    <name evidence="7" type="ORF">CC1G_10826</name>
</gene>
<dbReference type="Proteomes" id="UP000001861">
    <property type="component" value="Unassembled WGS sequence"/>
</dbReference>
<feature type="region of interest" description="Disordered" evidence="5">
    <location>
        <begin position="522"/>
        <end position="552"/>
    </location>
</feature>
<organism evidence="7 8">
    <name type="scientific">Coprinopsis cinerea (strain Okayama-7 / 130 / ATCC MYA-4618 / FGSC 9003)</name>
    <name type="common">Inky cap fungus</name>
    <name type="synonym">Hormographiella aspergillata</name>
    <dbReference type="NCBI Taxonomy" id="240176"/>
    <lineage>
        <taxon>Eukaryota</taxon>
        <taxon>Fungi</taxon>
        <taxon>Dikarya</taxon>
        <taxon>Basidiomycota</taxon>
        <taxon>Agaricomycotina</taxon>
        <taxon>Agaricomycetes</taxon>
        <taxon>Agaricomycetidae</taxon>
        <taxon>Agaricales</taxon>
        <taxon>Agaricineae</taxon>
        <taxon>Psathyrellaceae</taxon>
        <taxon>Coprinopsis</taxon>
    </lineage>
</organism>
<evidence type="ECO:0000256" key="2">
    <source>
        <dbReference type="ARBA" id="ARBA00022763"/>
    </source>
</evidence>
<evidence type="ECO:0000313" key="8">
    <source>
        <dbReference type="Proteomes" id="UP000001861"/>
    </source>
</evidence>
<dbReference type="GeneID" id="6010260"/>
<feature type="region of interest" description="Disordered" evidence="5">
    <location>
        <begin position="687"/>
        <end position="724"/>
    </location>
</feature>
<feature type="compositionally biased region" description="Basic and acidic residues" evidence="5">
    <location>
        <begin position="267"/>
        <end position="299"/>
    </location>
</feature>
<dbReference type="VEuPathDB" id="FungiDB:CC1G_10826"/>
<reference evidence="7 8" key="1">
    <citation type="journal article" date="2010" name="Proc. Natl. Acad. Sci. U.S.A.">
        <title>Insights into evolution of multicellular fungi from the assembled chromosomes of the mushroom Coprinopsis cinerea (Coprinus cinereus).</title>
        <authorList>
            <person name="Stajich J.E."/>
            <person name="Wilke S.K."/>
            <person name="Ahren D."/>
            <person name="Au C.H."/>
            <person name="Birren B.W."/>
            <person name="Borodovsky M."/>
            <person name="Burns C."/>
            <person name="Canback B."/>
            <person name="Casselton L.A."/>
            <person name="Cheng C.K."/>
            <person name="Deng J."/>
            <person name="Dietrich F.S."/>
            <person name="Fargo D.C."/>
            <person name="Farman M.L."/>
            <person name="Gathman A.C."/>
            <person name="Goldberg J."/>
            <person name="Guigo R."/>
            <person name="Hoegger P.J."/>
            <person name="Hooker J.B."/>
            <person name="Huggins A."/>
            <person name="James T.Y."/>
            <person name="Kamada T."/>
            <person name="Kilaru S."/>
            <person name="Kodira C."/>
            <person name="Kues U."/>
            <person name="Kupfer D."/>
            <person name="Kwan H.S."/>
            <person name="Lomsadze A."/>
            <person name="Li W."/>
            <person name="Lilly W.W."/>
            <person name="Ma L.J."/>
            <person name="Mackey A.J."/>
            <person name="Manning G."/>
            <person name="Martin F."/>
            <person name="Muraguchi H."/>
            <person name="Natvig D.O."/>
            <person name="Palmerini H."/>
            <person name="Ramesh M.A."/>
            <person name="Rehmeyer C.J."/>
            <person name="Roe B.A."/>
            <person name="Shenoy N."/>
            <person name="Stanke M."/>
            <person name="Ter-Hovhannisyan V."/>
            <person name="Tunlid A."/>
            <person name="Velagapudi R."/>
            <person name="Vision T.J."/>
            <person name="Zeng Q."/>
            <person name="Zolan M.E."/>
            <person name="Pukkila P.J."/>
        </authorList>
    </citation>
    <scope>NUCLEOTIDE SEQUENCE [LARGE SCALE GENOMIC DNA]</scope>
    <source>
        <strain evidence="8">Okayama-7 / 130 / ATCC MYA-4618 / FGSC 9003</strain>
    </source>
</reference>
<feature type="domain" description="Chromatin assembly factor 1 subunit A dimerization" evidence="6">
    <location>
        <begin position="478"/>
        <end position="548"/>
    </location>
</feature>
<evidence type="ECO:0000256" key="5">
    <source>
        <dbReference type="SAM" id="MobiDB-lite"/>
    </source>
</evidence>
<keyword evidence="3" id="KW-0234">DNA repair</keyword>
<dbReference type="GO" id="GO:0006334">
    <property type="term" value="P:nucleosome assembly"/>
    <property type="evidence" value="ECO:0007669"/>
    <property type="project" value="TreeGrafter"/>
</dbReference>
<feature type="compositionally biased region" description="Basic and acidic residues" evidence="5">
    <location>
        <begin position="211"/>
        <end position="220"/>
    </location>
</feature>
<accession>A8NHH5</accession>
<feature type="region of interest" description="Disordered" evidence="5">
    <location>
        <begin position="201"/>
        <end position="332"/>
    </location>
</feature>
<dbReference type="AlphaFoldDB" id="A8NHH5"/>
<dbReference type="PANTHER" id="PTHR15272">
    <property type="entry name" value="CHROMATIN ASSEMBLY FACTOR 1 SUBUNIT A CAF-1 SUBUNIT A"/>
    <property type="match status" value="1"/>
</dbReference>
<comment type="caution">
    <text evidence="7">The sequence shown here is derived from an EMBL/GenBank/DDBJ whole genome shotgun (WGS) entry which is preliminary data.</text>
</comment>
<evidence type="ECO:0000256" key="1">
    <source>
        <dbReference type="ARBA" id="ARBA00004123"/>
    </source>
</evidence>
<dbReference type="eggNOG" id="ENOG502RY5G">
    <property type="taxonomic scope" value="Eukaryota"/>
</dbReference>
<keyword evidence="2" id="KW-0227">DNA damage</keyword>
<evidence type="ECO:0000259" key="6">
    <source>
        <dbReference type="Pfam" id="PF12253"/>
    </source>
</evidence>
<feature type="region of interest" description="Disordered" evidence="5">
    <location>
        <begin position="1"/>
        <end position="21"/>
    </location>
</feature>